<dbReference type="Proteomes" id="UP000004994">
    <property type="component" value="Chromosome 6"/>
</dbReference>
<protein>
    <submittedName>
        <fullName evidence="1">Uncharacterized protein</fullName>
    </submittedName>
</protein>
<name>A0A3Q7H2V2_SOLLC</name>
<reference evidence="1" key="1">
    <citation type="journal article" date="2012" name="Nature">
        <title>The tomato genome sequence provides insights into fleshy fruit evolution.</title>
        <authorList>
            <consortium name="Tomato Genome Consortium"/>
        </authorList>
    </citation>
    <scope>NUCLEOTIDE SEQUENCE [LARGE SCALE GENOMIC DNA]</scope>
    <source>
        <strain evidence="1">cv. Heinz 1706</strain>
    </source>
</reference>
<dbReference type="InParanoid" id="A0A3Q7H2V2"/>
<keyword evidence="2" id="KW-1185">Reference proteome</keyword>
<reference evidence="1" key="2">
    <citation type="submission" date="2019-01" db="UniProtKB">
        <authorList>
            <consortium name="EnsemblPlants"/>
        </authorList>
    </citation>
    <scope>IDENTIFICATION</scope>
    <source>
        <strain evidence="1">cv. Heinz 1706</strain>
    </source>
</reference>
<dbReference type="AlphaFoldDB" id="A0A3Q7H2V2"/>
<evidence type="ECO:0000313" key="1">
    <source>
        <dbReference type="EnsemblPlants" id="Solyc06g074470.3.1"/>
    </source>
</evidence>
<dbReference type="Gramene" id="Solyc06g074470.3.1">
    <property type="protein sequence ID" value="Solyc06g074470.3.1"/>
    <property type="gene ID" value="Solyc06g074470.3"/>
</dbReference>
<sequence length="69" mass="7686">MGFLLFPSKFSTFSFLSLDLHPSLSHAHTPSNYPYSSSLFYGDLAFLCFAASDKKCCCILNAVKRQLSI</sequence>
<evidence type="ECO:0000313" key="2">
    <source>
        <dbReference type="Proteomes" id="UP000004994"/>
    </source>
</evidence>
<dbReference type="PaxDb" id="4081-Solyc06g074470.2.1"/>
<organism evidence="1">
    <name type="scientific">Solanum lycopersicum</name>
    <name type="common">Tomato</name>
    <name type="synonym">Lycopersicon esculentum</name>
    <dbReference type="NCBI Taxonomy" id="4081"/>
    <lineage>
        <taxon>Eukaryota</taxon>
        <taxon>Viridiplantae</taxon>
        <taxon>Streptophyta</taxon>
        <taxon>Embryophyta</taxon>
        <taxon>Tracheophyta</taxon>
        <taxon>Spermatophyta</taxon>
        <taxon>Magnoliopsida</taxon>
        <taxon>eudicotyledons</taxon>
        <taxon>Gunneridae</taxon>
        <taxon>Pentapetalae</taxon>
        <taxon>asterids</taxon>
        <taxon>lamiids</taxon>
        <taxon>Solanales</taxon>
        <taxon>Solanaceae</taxon>
        <taxon>Solanoideae</taxon>
        <taxon>Solaneae</taxon>
        <taxon>Solanum</taxon>
        <taxon>Solanum subgen. Lycopersicon</taxon>
    </lineage>
</organism>
<accession>A0A3Q7H2V2</accession>
<dbReference type="EnsemblPlants" id="Solyc06g074470.3.1">
    <property type="protein sequence ID" value="Solyc06g074470.3.1"/>
    <property type="gene ID" value="Solyc06g074470.3"/>
</dbReference>
<proteinExistence type="predicted"/>